<dbReference type="PATRIC" id="fig|945713.3.peg.1230"/>
<name>I0AIY8_IGNAJ</name>
<dbReference type="InterPro" id="IPR007555">
    <property type="entry name" value="DUF499"/>
</dbReference>
<dbReference type="STRING" id="945713.IALB_1234"/>
<dbReference type="AlphaFoldDB" id="I0AIY8"/>
<reference evidence="1 2" key="1">
    <citation type="journal article" date="2012" name="Front. Microbiol.">
        <title>Complete genome of Ignavibacterium album, a metabolically versatile, flagellated, facultative anaerobe from the phylum Chlorobi.</title>
        <authorList>
            <person name="Liu Z."/>
            <person name="Frigaard N.-U."/>
            <person name="Vogl K."/>
            <person name="Iino T."/>
            <person name="Ohkuma M."/>
            <person name="Overmann J."/>
            <person name="Bryant D.A."/>
        </authorList>
    </citation>
    <scope>NUCLEOTIDE SEQUENCE [LARGE SCALE GENOMIC DNA]</scope>
    <source>
        <strain evidence="2">DSM 19864 / JCM 16511 / NBRC 101810 / Mat9-16</strain>
    </source>
</reference>
<dbReference type="Pfam" id="PF04465">
    <property type="entry name" value="DUF499"/>
    <property type="match status" value="1"/>
</dbReference>
<dbReference type="RefSeq" id="WP_014560100.1">
    <property type="nucleotide sequence ID" value="NC_017464.1"/>
</dbReference>
<proteinExistence type="predicted"/>
<protein>
    <submittedName>
        <fullName evidence="1">Putative AAA+ superfamily ATPase</fullName>
    </submittedName>
</protein>
<evidence type="ECO:0000313" key="1">
    <source>
        <dbReference type="EMBL" id="AFH48945.1"/>
    </source>
</evidence>
<accession>I0AIY8</accession>
<dbReference type="EMBL" id="CP003418">
    <property type="protein sequence ID" value="AFH48945.1"/>
    <property type="molecule type" value="Genomic_DNA"/>
</dbReference>
<keyword evidence="2" id="KW-1185">Reference proteome</keyword>
<evidence type="ECO:0000313" key="2">
    <source>
        <dbReference type="Proteomes" id="UP000007394"/>
    </source>
</evidence>
<dbReference type="HOGENOM" id="CLU_010124_1_0_10"/>
<dbReference type="KEGG" id="ial:IALB_1234"/>
<gene>
    <name evidence="1" type="ordered locus">IALB_1234</name>
</gene>
<dbReference type="OrthoDB" id="9757917at2"/>
<dbReference type="eggNOG" id="COG1483">
    <property type="taxonomic scope" value="Bacteria"/>
</dbReference>
<dbReference type="Proteomes" id="UP000007394">
    <property type="component" value="Chromosome"/>
</dbReference>
<organism evidence="1 2">
    <name type="scientific">Ignavibacterium album (strain DSM 19864 / JCM 16511 / NBRC 101810 / Mat9-16)</name>
    <dbReference type="NCBI Taxonomy" id="945713"/>
    <lineage>
        <taxon>Bacteria</taxon>
        <taxon>Pseudomonadati</taxon>
        <taxon>Ignavibacteriota</taxon>
        <taxon>Ignavibacteria</taxon>
        <taxon>Ignavibacteriales</taxon>
        <taxon>Ignavibacteriaceae</taxon>
        <taxon>Ignavibacterium</taxon>
    </lineage>
</organism>
<sequence>MKAFHTIAIPHKDILKGKLTLEVFAADLHEVSLNQGSDEYRNSKIFFEKTYLTNGLENLLSVVERRIKGNGGDPVIQLQTPFGGGKTHSLIALFHKAKEWKANKVVIVGEKIEATDTLWGLIEKQLTGKITKFKAMHAPGGESLKELLSSHQPLLILMDEVLQYITRAAGVKVEASNLAAQSIAFMQALTEAVSQLPNTVLLLSLPSSVPEHYDENAEMLYNKLQKVSGRVEKIYTPVEDSEITKIIRRRLFSDVDESEAEKIIKAYVEYLEKENLLPPNTQPSEYREQFLSSYPFIPDVIDVLYKRWGTFPQFQRTRGVLRLLAQVVSSLKDSNKPYITLADFDLSNQEIRQELLKHIGSPYNSVIASDITDKNSGATKVNSDIGQTYQGLSLGTRTATTIFMYSHSGGNVKGASVPEIKRSATTLDNISAVIDSVFDKLEKELFFLQKFNDKYFFSNMPNINKILVTYMDNIKESEIEKLEYELLGEKTKSHYLKVYLWEDKSNNINDDDSLKLVIIKKDNPELIKEIIKKKGANPRTKANTVIVLYPSDLDRGNFVYQLKRKIAYENILNAPNLNLSNEQRRDIKKELDKLDSAVFESLRKYYRLVAVPSKDDLKVIDLGVPTWGDIKSLSDEVYEKLINEKEILEKLSPNVLKLTFLKDNEFVFTESIYNSSLSAPGLFRLSSRNVLENAIVQGVREGTFGLGLLEGDKPMCKHYKENVTVYFEPNEIIIKDSVCIEQIEQEKQKITSTITVEETQPRQINPSVGSVPPDEDKQPTKYFEQLSLNLDLPKGKVSNLMGVLNYLQSKYEHLKIDITAFDGKMTKEELEDKIKEALRQSGIHFKFND</sequence>